<feature type="compositionally biased region" description="Low complexity" evidence="5">
    <location>
        <begin position="351"/>
        <end position="369"/>
    </location>
</feature>
<dbReference type="RefSeq" id="WP_148127191.1">
    <property type="nucleotide sequence ID" value="NZ_CP018180.1"/>
</dbReference>
<sequence length="600" mass="64110">MIKKRKSFWLIWLATVFFLALGWSKASAAVTQVLPDGSYDVQTSYYSDDAAKQASTAMNSFWGQSSKLIVKNNQATLTFTQKSAMSMMTDATFDGHQLRKTVTGQTGTWSVNLSPQEAVKLATQSVHSGTVGYNVNGYKSTQNFYVKFADGIPAVIEQPGKYQLDVKYDVADGENGDIDSGEPSMIQSGGLWANQITYHLNSDGTADLTLAQPKMMDYMTWLSIDGQKMTKQVTDPKATSGNWTVTLPLSSVEKLAAGKTLIGNMSYTVPNLFTHNVNVIIVINDSQLITADPLATTAVPEPTTDANEGNDSQSVTNSSSTTQPTTSNSSTVKNLTGSATIPSTEKSSSATTVKQSPSKTVKTSSSAVKNEQSATSTMNVIYNKIGSHGEDLNQPSMIQSDNIWSDNILLEKNDDGTVKVTLLQPRLMDYMTSVSFAGVSMVKHVTSTNDAVKGSGSWTAILSKEQATKLKVGNKIAVQVSYTVPGAFTHNESALVVIKSITAGQPKDVTSIVKTASSGTTDQLAPVVAVTGKPSISSMSNTAASAAVDTTPLTDSKNQKFLPQTGNSGSLFLTILGIMVLAITAIIGMFNLRRKNEKEF</sequence>
<keyword evidence="6" id="KW-1133">Transmembrane helix</keyword>
<dbReference type="Gene3D" id="2.60.40.1850">
    <property type="match status" value="1"/>
</dbReference>
<evidence type="ECO:0000256" key="2">
    <source>
        <dbReference type="ARBA" id="ARBA00022525"/>
    </source>
</evidence>
<keyword evidence="3 7" id="KW-0732">Signal</keyword>
<dbReference type="NCBIfam" id="TIGR01167">
    <property type="entry name" value="LPXTG_anchor"/>
    <property type="match status" value="1"/>
</dbReference>
<reference evidence="9 10" key="1">
    <citation type="submission" date="2016-11" db="EMBL/GenBank/DDBJ databases">
        <title>Interaction between Lactobacillus species and yeast in water kefir.</title>
        <authorList>
            <person name="Behr J."/>
            <person name="Xu D."/>
            <person name="Vogel R.F."/>
        </authorList>
    </citation>
    <scope>NUCLEOTIDE SEQUENCE [LARGE SCALE GENOMIC DNA]</scope>
    <source>
        <strain evidence="9 10">TMW 1.1827</strain>
    </source>
</reference>
<name>A0A3Q8CHL2_9LACO</name>
<keyword evidence="6" id="KW-0472">Membrane</keyword>
<dbReference type="EMBL" id="CP018180">
    <property type="protein sequence ID" value="AUJ32966.1"/>
    <property type="molecule type" value="Genomic_DNA"/>
</dbReference>
<dbReference type="SUPFAM" id="SSF158911">
    <property type="entry name" value="NEAT domain-like"/>
    <property type="match status" value="1"/>
</dbReference>
<feature type="compositionally biased region" description="Polar residues" evidence="5">
    <location>
        <begin position="333"/>
        <end position="350"/>
    </location>
</feature>
<dbReference type="InterPro" id="IPR019931">
    <property type="entry name" value="LPXTG_anchor"/>
</dbReference>
<accession>A0A3Q8CHL2</accession>
<keyword evidence="1" id="KW-0134">Cell wall</keyword>
<organism evidence="9 10">
    <name type="scientific">Liquorilactobacillus nagelii</name>
    <dbReference type="NCBI Taxonomy" id="82688"/>
    <lineage>
        <taxon>Bacteria</taxon>
        <taxon>Bacillati</taxon>
        <taxon>Bacillota</taxon>
        <taxon>Bacilli</taxon>
        <taxon>Lactobacillales</taxon>
        <taxon>Lactobacillaceae</taxon>
        <taxon>Liquorilactobacillus</taxon>
    </lineage>
</organism>
<feature type="transmembrane region" description="Helical" evidence="6">
    <location>
        <begin position="571"/>
        <end position="592"/>
    </location>
</feature>
<evidence type="ECO:0000256" key="6">
    <source>
        <dbReference type="SAM" id="Phobius"/>
    </source>
</evidence>
<evidence type="ECO:0000313" key="9">
    <source>
        <dbReference type="EMBL" id="AUJ32966.1"/>
    </source>
</evidence>
<feature type="region of interest" description="Disordered" evidence="5">
    <location>
        <begin position="299"/>
        <end position="373"/>
    </location>
</feature>
<keyword evidence="2" id="KW-0964">Secreted</keyword>
<evidence type="ECO:0000256" key="4">
    <source>
        <dbReference type="ARBA" id="ARBA00023088"/>
    </source>
</evidence>
<protein>
    <recommendedName>
        <fullName evidence="8">Gram-positive cocci surface proteins LPxTG domain-containing protein</fullName>
    </recommendedName>
</protein>
<evidence type="ECO:0000313" key="10">
    <source>
        <dbReference type="Proteomes" id="UP000324497"/>
    </source>
</evidence>
<keyword evidence="6" id="KW-0812">Transmembrane</keyword>
<evidence type="ECO:0000256" key="3">
    <source>
        <dbReference type="ARBA" id="ARBA00022729"/>
    </source>
</evidence>
<evidence type="ECO:0000259" key="8">
    <source>
        <dbReference type="PROSITE" id="PS50847"/>
    </source>
</evidence>
<dbReference type="AlphaFoldDB" id="A0A3Q8CHL2"/>
<feature type="signal peptide" evidence="7">
    <location>
        <begin position="1"/>
        <end position="28"/>
    </location>
</feature>
<proteinExistence type="predicted"/>
<dbReference type="Proteomes" id="UP000324497">
    <property type="component" value="Chromosome"/>
</dbReference>
<evidence type="ECO:0000256" key="5">
    <source>
        <dbReference type="SAM" id="MobiDB-lite"/>
    </source>
</evidence>
<keyword evidence="10" id="KW-1185">Reference proteome</keyword>
<feature type="domain" description="Gram-positive cocci surface proteins LPxTG" evidence="8">
    <location>
        <begin position="562"/>
        <end position="600"/>
    </location>
</feature>
<gene>
    <name evidence="9" type="ORF">BSQ50_10700</name>
</gene>
<keyword evidence="4" id="KW-0572">Peptidoglycan-anchor</keyword>
<dbReference type="KEGG" id="lng:BSQ50_10700"/>
<dbReference type="Pfam" id="PF00746">
    <property type="entry name" value="Gram_pos_anchor"/>
    <property type="match status" value="1"/>
</dbReference>
<feature type="chain" id="PRO_5018598404" description="Gram-positive cocci surface proteins LPxTG domain-containing protein" evidence="7">
    <location>
        <begin position="29"/>
        <end position="600"/>
    </location>
</feature>
<evidence type="ECO:0000256" key="1">
    <source>
        <dbReference type="ARBA" id="ARBA00022512"/>
    </source>
</evidence>
<feature type="compositionally biased region" description="Low complexity" evidence="5">
    <location>
        <begin position="312"/>
        <end position="332"/>
    </location>
</feature>
<dbReference type="InterPro" id="IPR037250">
    <property type="entry name" value="NEAT_dom_sf"/>
</dbReference>
<evidence type="ECO:0000256" key="7">
    <source>
        <dbReference type="SAM" id="SignalP"/>
    </source>
</evidence>
<dbReference type="PROSITE" id="PS50847">
    <property type="entry name" value="GRAM_POS_ANCHORING"/>
    <property type="match status" value="1"/>
</dbReference>